<gene>
    <name evidence="2" type="ORF">O181_105483</name>
</gene>
<dbReference type="Proteomes" id="UP000765509">
    <property type="component" value="Unassembled WGS sequence"/>
</dbReference>
<evidence type="ECO:0000313" key="3">
    <source>
        <dbReference type="Proteomes" id="UP000765509"/>
    </source>
</evidence>
<feature type="region of interest" description="Disordered" evidence="1">
    <location>
        <begin position="45"/>
        <end position="143"/>
    </location>
</feature>
<keyword evidence="3" id="KW-1185">Reference proteome</keyword>
<name>A0A9Q3JP06_9BASI</name>
<proteinExistence type="predicted"/>
<dbReference type="AlphaFoldDB" id="A0A9Q3JP06"/>
<sequence length="143" mass="16477">MRNHKLLTKLPGDLDNEFKCRFSKELTLDEISNTFQEVRMKTSTGRYYTHSTGDNRENPTPVAQETHDSESEITTGFKSCESTNQYAESTPKDRKEIFARKEETRKYQESHESDSDSVGNGCGNESYSETTPKEEYLVDFKSH</sequence>
<feature type="compositionally biased region" description="Basic and acidic residues" evidence="1">
    <location>
        <begin position="90"/>
        <end position="114"/>
    </location>
</feature>
<evidence type="ECO:0000256" key="1">
    <source>
        <dbReference type="SAM" id="MobiDB-lite"/>
    </source>
</evidence>
<feature type="compositionally biased region" description="Polar residues" evidence="1">
    <location>
        <begin position="72"/>
        <end position="88"/>
    </location>
</feature>
<feature type="compositionally biased region" description="Basic and acidic residues" evidence="1">
    <location>
        <begin position="131"/>
        <end position="143"/>
    </location>
</feature>
<dbReference type="EMBL" id="AVOT02077969">
    <property type="protein sequence ID" value="MBW0565768.1"/>
    <property type="molecule type" value="Genomic_DNA"/>
</dbReference>
<reference evidence="2" key="1">
    <citation type="submission" date="2021-03" db="EMBL/GenBank/DDBJ databases">
        <title>Draft genome sequence of rust myrtle Austropuccinia psidii MF-1, a brazilian biotype.</title>
        <authorList>
            <person name="Quecine M.C."/>
            <person name="Pachon D.M.R."/>
            <person name="Bonatelli M.L."/>
            <person name="Correr F.H."/>
            <person name="Franceschini L.M."/>
            <person name="Leite T.F."/>
            <person name="Margarido G.R.A."/>
            <person name="Almeida C.A."/>
            <person name="Ferrarezi J.A."/>
            <person name="Labate C.A."/>
        </authorList>
    </citation>
    <scope>NUCLEOTIDE SEQUENCE</scope>
    <source>
        <strain evidence="2">MF-1</strain>
    </source>
</reference>
<organism evidence="2 3">
    <name type="scientific">Austropuccinia psidii MF-1</name>
    <dbReference type="NCBI Taxonomy" id="1389203"/>
    <lineage>
        <taxon>Eukaryota</taxon>
        <taxon>Fungi</taxon>
        <taxon>Dikarya</taxon>
        <taxon>Basidiomycota</taxon>
        <taxon>Pucciniomycotina</taxon>
        <taxon>Pucciniomycetes</taxon>
        <taxon>Pucciniales</taxon>
        <taxon>Sphaerophragmiaceae</taxon>
        <taxon>Austropuccinia</taxon>
    </lineage>
</organism>
<protein>
    <submittedName>
        <fullName evidence="2">Uncharacterized protein</fullName>
    </submittedName>
</protein>
<evidence type="ECO:0000313" key="2">
    <source>
        <dbReference type="EMBL" id="MBW0565768.1"/>
    </source>
</evidence>
<comment type="caution">
    <text evidence="2">The sequence shown here is derived from an EMBL/GenBank/DDBJ whole genome shotgun (WGS) entry which is preliminary data.</text>
</comment>
<accession>A0A9Q3JP06</accession>